<dbReference type="InParanoid" id="K1WEJ5"/>
<dbReference type="InterPro" id="IPR016181">
    <property type="entry name" value="Acyl_CoA_acyltransferase"/>
</dbReference>
<dbReference type="SUPFAM" id="SSF55729">
    <property type="entry name" value="Acyl-CoA N-acyltransferases (Nat)"/>
    <property type="match status" value="1"/>
</dbReference>
<dbReference type="Gene3D" id="3.40.630.30">
    <property type="match status" value="1"/>
</dbReference>
<accession>K1WEJ5</accession>
<dbReference type="OrthoDB" id="41532at2759"/>
<dbReference type="HOGENOM" id="CLU_576290_0_0_1"/>
<feature type="region of interest" description="Disordered" evidence="1">
    <location>
        <begin position="352"/>
        <end position="377"/>
    </location>
</feature>
<dbReference type="Proteomes" id="UP000006753">
    <property type="component" value="Unassembled WGS sequence"/>
</dbReference>
<name>K1WEJ5_MARBU</name>
<evidence type="ECO:0000313" key="4">
    <source>
        <dbReference type="Proteomes" id="UP000006753"/>
    </source>
</evidence>
<feature type="domain" description="N-acetyltransferase" evidence="2">
    <location>
        <begin position="8"/>
        <end position="196"/>
    </location>
</feature>
<dbReference type="InterPro" id="IPR000182">
    <property type="entry name" value="GNAT_dom"/>
</dbReference>
<dbReference type="PROSITE" id="PS51186">
    <property type="entry name" value="GNAT"/>
    <property type="match status" value="1"/>
</dbReference>
<dbReference type="Pfam" id="PF13508">
    <property type="entry name" value="Acetyltransf_7"/>
    <property type="match status" value="1"/>
</dbReference>
<dbReference type="GO" id="GO:0016747">
    <property type="term" value="F:acyltransferase activity, transferring groups other than amino-acyl groups"/>
    <property type="evidence" value="ECO:0007669"/>
    <property type="project" value="InterPro"/>
</dbReference>
<dbReference type="CDD" id="cd04301">
    <property type="entry name" value="NAT_SF"/>
    <property type="match status" value="1"/>
</dbReference>
<keyword evidence="4" id="KW-1185">Reference proteome</keyword>
<proteinExistence type="predicted"/>
<dbReference type="EMBL" id="JH921440">
    <property type="protein sequence ID" value="EKD15880.1"/>
    <property type="molecule type" value="Genomic_DNA"/>
</dbReference>
<evidence type="ECO:0000259" key="2">
    <source>
        <dbReference type="PROSITE" id="PS51186"/>
    </source>
</evidence>
<organism evidence="3 4">
    <name type="scientific">Marssonina brunnea f. sp. multigermtubi (strain MB_m1)</name>
    <name type="common">Marssonina leaf spot fungus</name>
    <dbReference type="NCBI Taxonomy" id="1072389"/>
    <lineage>
        <taxon>Eukaryota</taxon>
        <taxon>Fungi</taxon>
        <taxon>Dikarya</taxon>
        <taxon>Ascomycota</taxon>
        <taxon>Pezizomycotina</taxon>
        <taxon>Leotiomycetes</taxon>
        <taxon>Helotiales</taxon>
        <taxon>Drepanopezizaceae</taxon>
        <taxon>Drepanopeziza</taxon>
    </lineage>
</organism>
<feature type="compositionally biased region" description="Polar residues" evidence="1">
    <location>
        <begin position="352"/>
        <end position="368"/>
    </location>
</feature>
<dbReference type="KEGG" id="mbe:MBM_05891"/>
<evidence type="ECO:0000313" key="3">
    <source>
        <dbReference type="EMBL" id="EKD15880.1"/>
    </source>
</evidence>
<keyword evidence="3" id="KW-0808">Transferase</keyword>
<sequence>MTFEIVKIPHDEASSRSYVHRPLLLALVLRSTYPREIGFTDSMWYDRLANPKARTYVALQSDAVICTLTSLGPLLRITEDLDLPIPIISPLANPCEAVNGYEDRIPSEYPLRINGMFILPKARGQGVAKALIDRLVRDWSAEAENARKIFAASLVVEKAKPAARALYEKCGFVTTGEEPFADCTVYPEHRMVLLMTYIKISTYEDGDATENFLTDVVTCAHNSCDNYFDTNLLSTPLQLACMLAGSPIPDSAIQNAENQATSLATQVTPTLTVVEDPANGGAEPKTTIYTLLPPVSTVTHTTTKSWSTMYQIYPITIRRTTISEPTSKFTSISTLISTNSSTGVGPIVIISTDSEGPTRTSTSTQPGVVSTYSTTDSQDSTMTQKSVLAAIASLSGHSPISLTSVVPKISSFKSNSVAPVRTSSILLTSIKIPKAPNADETNSSPFKNTNGAAGRPRGGSFGLGIALSVLYVWL</sequence>
<protein>
    <submittedName>
        <fullName evidence="3">Acetyltransferase, GNAT family</fullName>
    </submittedName>
</protein>
<gene>
    <name evidence="3" type="ORF">MBM_05891</name>
</gene>
<dbReference type="AlphaFoldDB" id="K1WEJ5"/>
<reference evidence="3 4" key="1">
    <citation type="journal article" date="2012" name="BMC Genomics">
        <title>Sequencing the genome of Marssonina brunnea reveals fungus-poplar co-evolution.</title>
        <authorList>
            <person name="Zhu S."/>
            <person name="Cao Y.-Z."/>
            <person name="Jiang C."/>
            <person name="Tan B.-Y."/>
            <person name="Wang Z."/>
            <person name="Feng S."/>
            <person name="Zhang L."/>
            <person name="Su X.-H."/>
            <person name="Brejova B."/>
            <person name="Vinar T."/>
            <person name="Xu M."/>
            <person name="Wang M.-X."/>
            <person name="Zhang S.-G."/>
            <person name="Huang M.-R."/>
            <person name="Wu R."/>
            <person name="Zhou Y."/>
        </authorList>
    </citation>
    <scope>NUCLEOTIDE SEQUENCE [LARGE SCALE GENOMIC DNA]</scope>
    <source>
        <strain evidence="3 4">MB_m1</strain>
    </source>
</reference>
<evidence type="ECO:0000256" key="1">
    <source>
        <dbReference type="SAM" id="MobiDB-lite"/>
    </source>
</evidence>